<dbReference type="EMBL" id="CAJOBS010000259">
    <property type="protein sequence ID" value="CAF4537141.1"/>
    <property type="molecule type" value="Genomic_DNA"/>
</dbReference>
<evidence type="ECO:0000313" key="2">
    <source>
        <dbReference type="EMBL" id="CAF4537141.1"/>
    </source>
</evidence>
<dbReference type="Proteomes" id="UP000663865">
    <property type="component" value="Unassembled WGS sequence"/>
</dbReference>
<sequence>MICSCAWVILAPIDQNSQETKHHQAAAIASRLLKELAEEQLINKYQQENESEIEKLSDETDEDFEYISTTDGLYPAPPTINGEDVISDANDTKYDLPINDLDLMNDLEEQQLDEDIVPILHTPTIDDSTMKVENHS</sequence>
<organism evidence="1 3">
    <name type="scientific">Rotaria socialis</name>
    <dbReference type="NCBI Taxonomy" id="392032"/>
    <lineage>
        <taxon>Eukaryota</taxon>
        <taxon>Metazoa</taxon>
        <taxon>Spiralia</taxon>
        <taxon>Gnathifera</taxon>
        <taxon>Rotifera</taxon>
        <taxon>Eurotatoria</taxon>
        <taxon>Bdelloidea</taxon>
        <taxon>Philodinida</taxon>
        <taxon>Philodinidae</taxon>
        <taxon>Rotaria</taxon>
    </lineage>
</organism>
<gene>
    <name evidence="1" type="ORF">KIK155_LOCUS12419</name>
    <name evidence="2" type="ORF">TOA249_LOCUS6195</name>
</gene>
<dbReference type="Proteomes" id="UP000663838">
    <property type="component" value="Unassembled WGS sequence"/>
</dbReference>
<accession>A0A818DXH8</accession>
<comment type="caution">
    <text evidence="1">The sequence shown here is derived from an EMBL/GenBank/DDBJ whole genome shotgun (WGS) entry which is preliminary data.</text>
</comment>
<dbReference type="EMBL" id="CAJNYV010002038">
    <property type="protein sequence ID" value="CAF3451520.1"/>
    <property type="molecule type" value="Genomic_DNA"/>
</dbReference>
<name>A0A818DXH8_9BILA</name>
<dbReference type="AlphaFoldDB" id="A0A818DXH8"/>
<evidence type="ECO:0000313" key="3">
    <source>
        <dbReference type="Proteomes" id="UP000663865"/>
    </source>
</evidence>
<reference evidence="1" key="1">
    <citation type="submission" date="2021-02" db="EMBL/GenBank/DDBJ databases">
        <authorList>
            <person name="Nowell W R."/>
        </authorList>
    </citation>
    <scope>NUCLEOTIDE SEQUENCE</scope>
</reference>
<evidence type="ECO:0000313" key="1">
    <source>
        <dbReference type="EMBL" id="CAF3451520.1"/>
    </source>
</evidence>
<protein>
    <submittedName>
        <fullName evidence="1">Uncharacterized protein</fullName>
    </submittedName>
</protein>
<proteinExistence type="predicted"/>